<comment type="caution">
    <text evidence="3">The sequence shown here is derived from an EMBL/GenBank/DDBJ whole genome shotgun (WGS) entry which is preliminary data.</text>
</comment>
<dbReference type="AlphaFoldDB" id="A0AAW0E3H4"/>
<keyword evidence="2" id="KW-1133">Transmembrane helix</keyword>
<keyword evidence="2" id="KW-0812">Transmembrane</keyword>
<organism evidence="3 4">
    <name type="scientific">Favolaschia claudopus</name>
    <dbReference type="NCBI Taxonomy" id="2862362"/>
    <lineage>
        <taxon>Eukaryota</taxon>
        <taxon>Fungi</taxon>
        <taxon>Dikarya</taxon>
        <taxon>Basidiomycota</taxon>
        <taxon>Agaricomycotina</taxon>
        <taxon>Agaricomycetes</taxon>
        <taxon>Agaricomycetidae</taxon>
        <taxon>Agaricales</taxon>
        <taxon>Marasmiineae</taxon>
        <taxon>Mycenaceae</taxon>
        <taxon>Favolaschia</taxon>
    </lineage>
</organism>
<accession>A0AAW0E3H4</accession>
<evidence type="ECO:0000256" key="1">
    <source>
        <dbReference type="SAM" id="MobiDB-lite"/>
    </source>
</evidence>
<name>A0AAW0E3H4_9AGAR</name>
<evidence type="ECO:0000313" key="4">
    <source>
        <dbReference type="Proteomes" id="UP001362999"/>
    </source>
</evidence>
<gene>
    <name evidence="3" type="ORF">R3P38DRAFT_3523521</name>
</gene>
<reference evidence="3 4" key="1">
    <citation type="journal article" date="2024" name="J Genomics">
        <title>Draft genome sequencing and assembly of Favolaschia claudopus CIRM-BRFM 2984 isolated from oak limbs.</title>
        <authorList>
            <person name="Navarro D."/>
            <person name="Drula E."/>
            <person name="Chaduli D."/>
            <person name="Cazenave R."/>
            <person name="Ahrendt S."/>
            <person name="Wang J."/>
            <person name="Lipzen A."/>
            <person name="Daum C."/>
            <person name="Barry K."/>
            <person name="Grigoriev I.V."/>
            <person name="Favel A."/>
            <person name="Rosso M.N."/>
            <person name="Martin F."/>
        </authorList>
    </citation>
    <scope>NUCLEOTIDE SEQUENCE [LARGE SCALE GENOMIC DNA]</scope>
    <source>
        <strain evidence="3 4">CIRM-BRFM 2984</strain>
    </source>
</reference>
<keyword evidence="2" id="KW-0472">Membrane</keyword>
<feature type="region of interest" description="Disordered" evidence="1">
    <location>
        <begin position="216"/>
        <end position="245"/>
    </location>
</feature>
<dbReference type="EMBL" id="JAWWNJ010000003">
    <property type="protein sequence ID" value="KAK7059789.1"/>
    <property type="molecule type" value="Genomic_DNA"/>
</dbReference>
<protein>
    <submittedName>
        <fullName evidence="3">Uncharacterized protein</fullName>
    </submittedName>
</protein>
<sequence length="312" mass="33463">MPSMPSSHLSAPTFLPSPLVGLGCTVAFLSVVTLAYATYLKIGHIIAKRSAHRSDIERPADPSTAETKLDPKTSSSADVLAAAKAALVQQKRKSDKKKQLLAMHKAMMAQPSAPQKKSMHLSTLTRRFLAKNGSAYIPGRLATARPTRALSGPSPLRAVFTAPQIVDIPAVLAPMPTPAPSPVAFVTPIIAIPAPVLHPAVTRTRTVALLEALARDEDTDSGSEYSDSDDDNDHDNDHDGTELSCNLDSKRDVCCAPVPMPDGVDPKRISGPVITRPKPLVDSRLRNIRAKRNAALQKRFSKRQDKENGGIV</sequence>
<proteinExistence type="predicted"/>
<evidence type="ECO:0000256" key="2">
    <source>
        <dbReference type="SAM" id="Phobius"/>
    </source>
</evidence>
<feature type="transmembrane region" description="Helical" evidence="2">
    <location>
        <begin position="20"/>
        <end position="40"/>
    </location>
</feature>
<feature type="region of interest" description="Disordered" evidence="1">
    <location>
        <begin position="51"/>
        <end position="76"/>
    </location>
</feature>
<feature type="compositionally biased region" description="Acidic residues" evidence="1">
    <location>
        <begin position="217"/>
        <end position="234"/>
    </location>
</feature>
<evidence type="ECO:0000313" key="3">
    <source>
        <dbReference type="EMBL" id="KAK7059789.1"/>
    </source>
</evidence>
<keyword evidence="4" id="KW-1185">Reference proteome</keyword>
<dbReference type="Proteomes" id="UP001362999">
    <property type="component" value="Unassembled WGS sequence"/>
</dbReference>